<keyword evidence="2" id="KW-0808">Transferase</keyword>
<evidence type="ECO:0000256" key="3">
    <source>
        <dbReference type="ARBA" id="ARBA00022695"/>
    </source>
</evidence>
<protein>
    <recommendedName>
        <fullName evidence="1">citrate lyase holo-[acyl-carrier protein] synthase</fullName>
        <ecNumber evidence="1">2.7.7.61</ecNumber>
    </recommendedName>
</protein>
<dbReference type="EC" id="2.7.7.61" evidence="1"/>
<dbReference type="GO" id="GO:0016829">
    <property type="term" value="F:lyase activity"/>
    <property type="evidence" value="ECO:0007669"/>
    <property type="project" value="UniProtKB-KW"/>
</dbReference>
<name>A0ABT4D548_9CLOT</name>
<dbReference type="Pfam" id="PF03802">
    <property type="entry name" value="CitX"/>
    <property type="match status" value="1"/>
</dbReference>
<comment type="caution">
    <text evidence="5">The sequence shown here is derived from an EMBL/GenBank/DDBJ whole genome shotgun (WGS) entry which is preliminary data.</text>
</comment>
<dbReference type="InterPro" id="IPR005551">
    <property type="entry name" value="CitX"/>
</dbReference>
<evidence type="ECO:0000256" key="4">
    <source>
        <dbReference type="ARBA" id="ARBA00048574"/>
    </source>
</evidence>
<reference evidence="5" key="1">
    <citation type="submission" date="2022-12" db="EMBL/GenBank/DDBJ databases">
        <title>Clostridium sp. nov., isolated from industrial wastewater.</title>
        <authorList>
            <person name="Jiayan W."/>
        </authorList>
    </citation>
    <scope>NUCLEOTIDE SEQUENCE</scope>
    <source>
        <strain evidence="5">ZC22-4</strain>
    </source>
</reference>
<evidence type="ECO:0000256" key="1">
    <source>
        <dbReference type="ARBA" id="ARBA00012524"/>
    </source>
</evidence>
<organism evidence="5 6">
    <name type="scientific">Clostridium brassicae</name>
    <dbReference type="NCBI Taxonomy" id="2999072"/>
    <lineage>
        <taxon>Bacteria</taxon>
        <taxon>Bacillati</taxon>
        <taxon>Bacillota</taxon>
        <taxon>Clostridia</taxon>
        <taxon>Eubacteriales</taxon>
        <taxon>Clostridiaceae</taxon>
        <taxon>Clostridium</taxon>
    </lineage>
</organism>
<keyword evidence="6" id="KW-1185">Reference proteome</keyword>
<keyword evidence="5" id="KW-0456">Lyase</keyword>
<dbReference type="EMBL" id="JAPQFJ010000002">
    <property type="protein sequence ID" value="MCY6957402.1"/>
    <property type="molecule type" value="Genomic_DNA"/>
</dbReference>
<keyword evidence="3" id="KW-0548">Nucleotidyltransferase</keyword>
<dbReference type="RefSeq" id="WP_268060023.1">
    <property type="nucleotide sequence ID" value="NZ_JAPQFJ010000002.1"/>
</dbReference>
<sequence length="173" mass="20546">MKYSKEDILLDKKNRFKFQESLIKKFNMPLVVVTVNYPGISRYNDITNNIIENIDNIISDIFSFYIHFKVLRITGEGPILTIALDKDPKEIKHTAIQIEDKHILGKCVDIEIYDKDVRRIERNDLGCFEKRCFLCNNYWEECKKLNSHGDDEIMQYVVEKYREYMDSFSGRSI</sequence>
<proteinExistence type="predicted"/>
<evidence type="ECO:0000313" key="6">
    <source>
        <dbReference type="Proteomes" id="UP001144612"/>
    </source>
</evidence>
<gene>
    <name evidence="5" type="ORF">OW729_02145</name>
</gene>
<evidence type="ECO:0000256" key="2">
    <source>
        <dbReference type="ARBA" id="ARBA00022679"/>
    </source>
</evidence>
<evidence type="ECO:0000313" key="5">
    <source>
        <dbReference type="EMBL" id="MCY6957402.1"/>
    </source>
</evidence>
<comment type="catalytic activity">
    <reaction evidence="4">
        <text>apo-[citrate lyase ACP] + 2'-(5''-triphospho-alpha-D-ribosyl)-3'-dephospho-CoA = holo-[citrate lyase ACP] + diphosphate</text>
        <dbReference type="Rhea" id="RHEA:16333"/>
        <dbReference type="Rhea" id="RHEA-COMP:10157"/>
        <dbReference type="Rhea" id="RHEA-COMP:10158"/>
        <dbReference type="ChEBI" id="CHEBI:29999"/>
        <dbReference type="ChEBI" id="CHEBI:33019"/>
        <dbReference type="ChEBI" id="CHEBI:61378"/>
        <dbReference type="ChEBI" id="CHEBI:82683"/>
        <dbReference type="EC" id="2.7.7.61"/>
    </reaction>
</comment>
<accession>A0ABT4D548</accession>
<dbReference type="Proteomes" id="UP001144612">
    <property type="component" value="Unassembled WGS sequence"/>
</dbReference>